<dbReference type="GO" id="GO:0034657">
    <property type="term" value="C:GID complex"/>
    <property type="evidence" value="ECO:0007669"/>
    <property type="project" value="TreeGrafter"/>
</dbReference>
<feature type="compositionally biased region" description="Polar residues" evidence="2">
    <location>
        <begin position="1"/>
        <end position="10"/>
    </location>
</feature>
<name>A0A1B2JAG1_PICPA</name>
<gene>
    <name evidence="3" type="primary">VID24</name>
    <name evidence="3" type="ORF">ATY40_BA7503272</name>
</gene>
<evidence type="ECO:0000313" key="3">
    <source>
        <dbReference type="EMBL" id="ANZ74991.1"/>
    </source>
</evidence>
<dbReference type="GO" id="GO:0007039">
    <property type="term" value="P:protein catabolic process in the vacuole"/>
    <property type="evidence" value="ECO:0007669"/>
    <property type="project" value="TreeGrafter"/>
</dbReference>
<evidence type="ECO:0000313" key="4">
    <source>
        <dbReference type="Proteomes" id="UP000094565"/>
    </source>
</evidence>
<dbReference type="AlphaFoldDB" id="A0A1B2JAG1"/>
<evidence type="ECO:0000256" key="2">
    <source>
        <dbReference type="SAM" id="MobiDB-lite"/>
    </source>
</evidence>
<accession>A0A1B2JAG1</accession>
<feature type="region of interest" description="Disordered" evidence="2">
    <location>
        <begin position="1"/>
        <end position="31"/>
    </location>
</feature>
<dbReference type="InterPro" id="IPR018618">
    <property type="entry name" value="GID4/10-like"/>
</dbReference>
<dbReference type="Proteomes" id="UP000094565">
    <property type="component" value="Chromosome 2"/>
</dbReference>
<dbReference type="PANTHER" id="PTHR14534:SF3">
    <property type="entry name" value="GID COMPLEX SUBUNIT 4 HOMOLOG"/>
    <property type="match status" value="1"/>
</dbReference>
<dbReference type="OrthoDB" id="62at2759"/>
<protein>
    <submittedName>
        <fullName evidence="3">BA75_03272T0</fullName>
    </submittedName>
</protein>
<sequence length="294" mass="33266">MPSNSCVTDKSSFHREEDPIKTAKDKVNNERHLKDALTGDDAHANSDEQEVEVWQTKGPNFENKTEPYDLNISAANIASEEKYISMEFTPSLASTKSLHSGIQPLTSSFLKPNASFIGSQQSGRSTYEVKVDLKQVDLKKSTLTGFLTIKGLTESHPEIITLFQGEIVGPKFSFFTNKDSWGSDSRTDIQHWSRFPSFRSLNFNSGNDVLNSHIYDNYLNNEFIYMRWKEMFLIPDAKVRDIKGASFAGFYYVCFSQLTGSISGLYFHKYSEKFQQLELCHAPDGGCSSYFKLA</sequence>
<dbReference type="GO" id="GO:0005773">
    <property type="term" value="C:vacuole"/>
    <property type="evidence" value="ECO:0007669"/>
    <property type="project" value="GOC"/>
</dbReference>
<comment type="similarity">
    <text evidence="1">Belongs to the GID4/VID24 family.</text>
</comment>
<dbReference type="PANTHER" id="PTHR14534">
    <property type="entry name" value="VACUOLAR IMPORT AND DEGRADATION PROTEIN 24"/>
    <property type="match status" value="1"/>
</dbReference>
<dbReference type="GO" id="GO:0045721">
    <property type="term" value="P:negative regulation of gluconeogenesis"/>
    <property type="evidence" value="ECO:0007669"/>
    <property type="project" value="TreeGrafter"/>
</dbReference>
<feature type="compositionally biased region" description="Basic and acidic residues" evidence="2">
    <location>
        <begin position="11"/>
        <end position="31"/>
    </location>
</feature>
<evidence type="ECO:0000256" key="1">
    <source>
        <dbReference type="ARBA" id="ARBA00061469"/>
    </source>
</evidence>
<keyword evidence="4" id="KW-1185">Reference proteome</keyword>
<organism evidence="3 4">
    <name type="scientific">Komagataella pastoris</name>
    <name type="common">Yeast</name>
    <name type="synonym">Pichia pastoris</name>
    <dbReference type="NCBI Taxonomy" id="4922"/>
    <lineage>
        <taxon>Eukaryota</taxon>
        <taxon>Fungi</taxon>
        <taxon>Dikarya</taxon>
        <taxon>Ascomycota</taxon>
        <taxon>Saccharomycotina</taxon>
        <taxon>Pichiomycetes</taxon>
        <taxon>Pichiales</taxon>
        <taxon>Pichiaceae</taxon>
        <taxon>Komagataella</taxon>
    </lineage>
</organism>
<dbReference type="GO" id="GO:0043161">
    <property type="term" value="P:proteasome-mediated ubiquitin-dependent protein catabolic process"/>
    <property type="evidence" value="ECO:0007669"/>
    <property type="project" value="TreeGrafter"/>
</dbReference>
<dbReference type="EMBL" id="CP014585">
    <property type="protein sequence ID" value="ANZ74991.1"/>
    <property type="molecule type" value="Genomic_DNA"/>
</dbReference>
<proteinExistence type="inferred from homology"/>
<dbReference type="GO" id="GO:0006623">
    <property type="term" value="P:protein targeting to vacuole"/>
    <property type="evidence" value="ECO:0007669"/>
    <property type="project" value="TreeGrafter"/>
</dbReference>
<dbReference type="Pfam" id="PF09783">
    <property type="entry name" value="Vac_ImportDeg"/>
    <property type="match status" value="1"/>
</dbReference>
<reference evidence="3 4" key="1">
    <citation type="submission" date="2016-02" db="EMBL/GenBank/DDBJ databases">
        <title>Comparative genomic and transcriptomic foundation for Pichia pastoris.</title>
        <authorList>
            <person name="Love K.R."/>
            <person name="Shah K.A."/>
            <person name="Whittaker C.A."/>
            <person name="Wu J."/>
            <person name="Bartlett M.C."/>
            <person name="Ma D."/>
            <person name="Leeson R.L."/>
            <person name="Priest M."/>
            <person name="Young S.K."/>
            <person name="Love J.C."/>
        </authorList>
    </citation>
    <scope>NUCLEOTIDE SEQUENCE [LARGE SCALE GENOMIC DNA]</scope>
    <source>
        <strain evidence="3 4">ATCC 28485</strain>
    </source>
</reference>